<protein>
    <submittedName>
        <fullName evidence="11">Uncharacterized protein</fullName>
    </submittedName>
</protein>
<dbReference type="GO" id="GO:0000981">
    <property type="term" value="F:DNA-binding transcription factor activity, RNA polymerase II-specific"/>
    <property type="evidence" value="ECO:0007669"/>
    <property type="project" value="TreeGrafter"/>
</dbReference>
<evidence type="ECO:0000313" key="13">
    <source>
        <dbReference type="Proteomes" id="UP000639772"/>
    </source>
</evidence>
<evidence type="ECO:0000256" key="4">
    <source>
        <dbReference type="ARBA" id="ARBA00023125"/>
    </source>
</evidence>
<feature type="region of interest" description="Disordered" evidence="7">
    <location>
        <begin position="104"/>
        <end position="127"/>
    </location>
</feature>
<proteinExistence type="predicted"/>
<dbReference type="PANTHER" id="PTHR45614:SF150">
    <property type="entry name" value="MYB-LIKE DNA-BINDING DOMAIN CONTAINING PROTEIN, EXPRESSED"/>
    <property type="match status" value="1"/>
</dbReference>
<dbReference type="Proteomes" id="UP000639772">
    <property type="component" value="Chromosome 10"/>
</dbReference>
<evidence type="ECO:0000313" key="11">
    <source>
        <dbReference type="EMBL" id="KAG0464592.1"/>
    </source>
</evidence>
<dbReference type="SUPFAM" id="SSF46689">
    <property type="entry name" value="Homeodomain-like"/>
    <property type="match status" value="1"/>
</dbReference>
<evidence type="ECO:0000313" key="12">
    <source>
        <dbReference type="Proteomes" id="UP000636800"/>
    </source>
</evidence>
<dbReference type="Gene3D" id="1.10.10.60">
    <property type="entry name" value="Homeodomain-like"/>
    <property type="match status" value="2"/>
</dbReference>
<dbReference type="OrthoDB" id="2143914at2759"/>
<keyword evidence="12" id="KW-1185">Reference proteome</keyword>
<comment type="subcellular location">
    <subcellularLocation>
        <location evidence="1">Nucleus</location>
    </subcellularLocation>
</comment>
<dbReference type="Proteomes" id="UP000636800">
    <property type="component" value="Chromosome 10"/>
</dbReference>
<dbReference type="GO" id="GO:0000978">
    <property type="term" value="F:RNA polymerase II cis-regulatory region sequence-specific DNA binding"/>
    <property type="evidence" value="ECO:0007669"/>
    <property type="project" value="TreeGrafter"/>
</dbReference>
<keyword evidence="6" id="KW-0539">Nucleus</keyword>
<evidence type="ECO:0000313" key="10">
    <source>
        <dbReference type="EMBL" id="KAG0463268.1"/>
    </source>
</evidence>
<dbReference type="PROSITE" id="PS50090">
    <property type="entry name" value="MYB_LIKE"/>
    <property type="match status" value="2"/>
</dbReference>
<evidence type="ECO:0000256" key="7">
    <source>
        <dbReference type="SAM" id="MobiDB-lite"/>
    </source>
</evidence>
<feature type="domain" description="Myb-like" evidence="8">
    <location>
        <begin position="4"/>
        <end position="50"/>
    </location>
</feature>
<dbReference type="AlphaFoldDB" id="A0A835QB62"/>
<evidence type="ECO:0000256" key="5">
    <source>
        <dbReference type="ARBA" id="ARBA00023163"/>
    </source>
</evidence>
<keyword evidence="2" id="KW-0677">Repeat</keyword>
<name>A0A835QB62_VANPL</name>
<dbReference type="FunFam" id="1.10.10.60:FF:000060">
    <property type="entry name" value="MYB transcription factor"/>
    <property type="match status" value="1"/>
</dbReference>
<comment type="caution">
    <text evidence="11">The sequence shown here is derived from an EMBL/GenBank/DDBJ whole genome shotgun (WGS) entry which is preliminary data.</text>
</comment>
<dbReference type="CDD" id="cd00167">
    <property type="entry name" value="SANT"/>
    <property type="match status" value="2"/>
</dbReference>
<feature type="region of interest" description="Disordered" evidence="7">
    <location>
        <begin position="196"/>
        <end position="222"/>
    </location>
</feature>
<dbReference type="EMBL" id="JADCNM010000010">
    <property type="protein sequence ID" value="KAG0464592.1"/>
    <property type="molecule type" value="Genomic_DNA"/>
</dbReference>
<feature type="domain" description="HTH myb-type" evidence="9">
    <location>
        <begin position="1"/>
        <end position="54"/>
    </location>
</feature>
<sequence>MCTRGHWRPEEDEKLKELVATYGPHNWNAIAEKLQGRSGKSCRLRWYNQLDPRINRSPFTEEEEERLLASHEIHGNRWSVIARLFSGRTDNAVKNHWHVIMARRSRDRSKLGPKQSSPSREKRQREHNSGLLEIDFSKVCLSSDFEGRYRGITFGYRPICQRRDTFSYYPYLFEDGHTIRRENSIEFYDFLPIKNDSSDTGECSRRDEDKAKQDKEEQQEEGGVPFIDFLAVGSMN</sequence>
<keyword evidence="3" id="KW-0805">Transcription regulation</keyword>
<dbReference type="InterPro" id="IPR001005">
    <property type="entry name" value="SANT/Myb"/>
</dbReference>
<reference evidence="12 13" key="1">
    <citation type="journal article" date="2020" name="Nat. Food">
        <title>A phased Vanilla planifolia genome enables genetic improvement of flavour and production.</title>
        <authorList>
            <person name="Hasing T."/>
            <person name="Tang H."/>
            <person name="Brym M."/>
            <person name="Khazi F."/>
            <person name="Huang T."/>
            <person name="Chambers A.H."/>
        </authorList>
    </citation>
    <scope>NUCLEOTIDE SEQUENCE [LARGE SCALE GENOMIC DNA]</scope>
    <source>
        <tissue evidence="11">Leaf</tissue>
    </source>
</reference>
<evidence type="ECO:0000259" key="8">
    <source>
        <dbReference type="PROSITE" id="PS50090"/>
    </source>
</evidence>
<dbReference type="InterPro" id="IPR050560">
    <property type="entry name" value="MYB_TF"/>
</dbReference>
<keyword evidence="4" id="KW-0238">DNA-binding</keyword>
<keyword evidence="5" id="KW-0804">Transcription</keyword>
<dbReference type="PANTHER" id="PTHR45614">
    <property type="entry name" value="MYB PROTEIN-RELATED"/>
    <property type="match status" value="1"/>
</dbReference>
<feature type="domain" description="HTH myb-type" evidence="9">
    <location>
        <begin position="55"/>
        <end position="105"/>
    </location>
</feature>
<dbReference type="PROSITE" id="PS51294">
    <property type="entry name" value="HTH_MYB"/>
    <property type="match status" value="2"/>
</dbReference>
<evidence type="ECO:0000256" key="3">
    <source>
        <dbReference type="ARBA" id="ARBA00023015"/>
    </source>
</evidence>
<dbReference type="EMBL" id="JADCNL010000010">
    <property type="protein sequence ID" value="KAG0463268.1"/>
    <property type="molecule type" value="Genomic_DNA"/>
</dbReference>
<dbReference type="InterPro" id="IPR017930">
    <property type="entry name" value="Myb_dom"/>
</dbReference>
<feature type="domain" description="Myb-like" evidence="8">
    <location>
        <begin position="51"/>
        <end position="101"/>
    </location>
</feature>
<evidence type="ECO:0000256" key="2">
    <source>
        <dbReference type="ARBA" id="ARBA00022737"/>
    </source>
</evidence>
<evidence type="ECO:0000256" key="1">
    <source>
        <dbReference type="ARBA" id="ARBA00004123"/>
    </source>
</evidence>
<evidence type="ECO:0000256" key="6">
    <source>
        <dbReference type="ARBA" id="ARBA00023242"/>
    </source>
</evidence>
<dbReference type="Pfam" id="PF13921">
    <property type="entry name" value="Myb_DNA-bind_6"/>
    <property type="match status" value="1"/>
</dbReference>
<feature type="compositionally biased region" description="Basic and acidic residues" evidence="7">
    <location>
        <begin position="202"/>
        <end position="216"/>
    </location>
</feature>
<accession>A0A835QB62</accession>
<evidence type="ECO:0000259" key="9">
    <source>
        <dbReference type="PROSITE" id="PS51294"/>
    </source>
</evidence>
<gene>
    <name evidence="11" type="ORF">HPP92_018756</name>
    <name evidence="10" type="ORF">HPP92_019337</name>
</gene>
<dbReference type="GO" id="GO:0005634">
    <property type="term" value="C:nucleus"/>
    <property type="evidence" value="ECO:0007669"/>
    <property type="project" value="UniProtKB-SubCell"/>
</dbReference>
<dbReference type="InterPro" id="IPR009057">
    <property type="entry name" value="Homeodomain-like_sf"/>
</dbReference>
<dbReference type="SMART" id="SM00717">
    <property type="entry name" value="SANT"/>
    <property type="match status" value="2"/>
</dbReference>
<organism evidence="11 13">
    <name type="scientific">Vanilla planifolia</name>
    <name type="common">Vanilla</name>
    <dbReference type="NCBI Taxonomy" id="51239"/>
    <lineage>
        <taxon>Eukaryota</taxon>
        <taxon>Viridiplantae</taxon>
        <taxon>Streptophyta</taxon>
        <taxon>Embryophyta</taxon>
        <taxon>Tracheophyta</taxon>
        <taxon>Spermatophyta</taxon>
        <taxon>Magnoliopsida</taxon>
        <taxon>Liliopsida</taxon>
        <taxon>Asparagales</taxon>
        <taxon>Orchidaceae</taxon>
        <taxon>Vanilloideae</taxon>
        <taxon>Vanilleae</taxon>
        <taxon>Vanilla</taxon>
    </lineage>
</organism>